<feature type="region of interest" description="Disordered" evidence="1">
    <location>
        <begin position="1"/>
        <end position="83"/>
    </location>
</feature>
<feature type="compositionally biased region" description="Acidic residues" evidence="1">
    <location>
        <begin position="12"/>
        <end position="21"/>
    </location>
</feature>
<dbReference type="AlphaFoldDB" id="A0A0B6XTL7"/>
<feature type="compositionally biased region" description="Basic and acidic residues" evidence="1">
    <location>
        <begin position="69"/>
        <end position="83"/>
    </location>
</feature>
<evidence type="ECO:0000256" key="1">
    <source>
        <dbReference type="SAM" id="MobiDB-lite"/>
    </source>
</evidence>
<feature type="non-terminal residue" evidence="2">
    <location>
        <position position="83"/>
    </location>
</feature>
<feature type="non-terminal residue" evidence="2">
    <location>
        <position position="1"/>
    </location>
</feature>
<name>A0A0B6XTL7_9EUPU</name>
<reference evidence="2" key="1">
    <citation type="submission" date="2014-12" db="EMBL/GenBank/DDBJ databases">
        <title>Insight into the proteome of Arion vulgaris.</title>
        <authorList>
            <person name="Aradska J."/>
            <person name="Bulat T."/>
            <person name="Smidak R."/>
            <person name="Sarate P."/>
            <person name="Gangsoo J."/>
            <person name="Sialana F."/>
            <person name="Bilban M."/>
            <person name="Lubec G."/>
        </authorList>
    </citation>
    <scope>NUCLEOTIDE SEQUENCE</scope>
    <source>
        <tissue evidence="2">Skin</tissue>
    </source>
</reference>
<dbReference type="EMBL" id="HACG01000358">
    <property type="protein sequence ID" value="CEK47223.1"/>
    <property type="molecule type" value="Transcribed_RNA"/>
</dbReference>
<proteinExistence type="predicted"/>
<feature type="compositionally biased region" description="Polar residues" evidence="1">
    <location>
        <begin position="1"/>
        <end position="11"/>
    </location>
</feature>
<protein>
    <submittedName>
        <fullName evidence="2">Uncharacterized protein</fullName>
    </submittedName>
</protein>
<sequence>GADGSSMTTTESTEDLPDDVLDFTLTSSPSVPPPLPPRRDIKFSDSGSRNSINFDEKPPELPFRPPLPKRNELNPRSDKSDRS</sequence>
<evidence type="ECO:0000313" key="2">
    <source>
        <dbReference type="EMBL" id="CEK47223.1"/>
    </source>
</evidence>
<organism evidence="2">
    <name type="scientific">Arion vulgaris</name>
    <dbReference type="NCBI Taxonomy" id="1028688"/>
    <lineage>
        <taxon>Eukaryota</taxon>
        <taxon>Metazoa</taxon>
        <taxon>Spiralia</taxon>
        <taxon>Lophotrochozoa</taxon>
        <taxon>Mollusca</taxon>
        <taxon>Gastropoda</taxon>
        <taxon>Heterobranchia</taxon>
        <taxon>Euthyneura</taxon>
        <taxon>Panpulmonata</taxon>
        <taxon>Eupulmonata</taxon>
        <taxon>Stylommatophora</taxon>
        <taxon>Helicina</taxon>
        <taxon>Arionoidea</taxon>
        <taxon>Arionidae</taxon>
        <taxon>Arion</taxon>
    </lineage>
</organism>
<accession>A0A0B6XTL7</accession>
<gene>
    <name evidence="2" type="primary">ORF818</name>
</gene>